<dbReference type="GO" id="GO:0044205">
    <property type="term" value="P:'de novo' UMP biosynthetic process"/>
    <property type="evidence" value="ECO:0007669"/>
    <property type="project" value="UniProtKB-UniPathway"/>
</dbReference>
<evidence type="ECO:0000256" key="3">
    <source>
        <dbReference type="ARBA" id="ARBA00006221"/>
    </source>
</evidence>
<comment type="similarity">
    <text evidence="4">In the C-terminal section; belongs to the OMP decarboxylase family.</text>
</comment>
<feature type="active site" description="For OMPdecase activity" evidence="14">
    <location>
        <position position="326"/>
    </location>
</feature>
<protein>
    <recommendedName>
        <fullName evidence="7">Uridine 5'-monophosphate synthase</fullName>
        <ecNumber evidence="5">2.4.2.10</ecNumber>
        <ecNumber evidence="6">4.1.1.23</ecNumber>
    </recommendedName>
</protein>
<dbReference type="InterPro" id="IPR004467">
    <property type="entry name" value="Or_phspho_trans_dom"/>
</dbReference>
<dbReference type="EC" id="4.1.1.23" evidence="6"/>
<evidence type="ECO:0000256" key="4">
    <source>
        <dbReference type="ARBA" id="ARBA00009769"/>
    </source>
</evidence>
<dbReference type="GO" id="GO:0004590">
    <property type="term" value="F:orotidine-5'-phosphate decarboxylase activity"/>
    <property type="evidence" value="ECO:0007669"/>
    <property type="project" value="UniProtKB-EC"/>
</dbReference>
<dbReference type="Gene3D" id="3.40.50.2020">
    <property type="match status" value="1"/>
</dbReference>
<accession>A0A195AZK8</accession>
<feature type="active site" description="For OMPdecase activity" evidence="14">
    <location>
        <position position="329"/>
    </location>
</feature>
<dbReference type="CDD" id="cd04725">
    <property type="entry name" value="OMP_decarboxylase_like"/>
    <property type="match status" value="1"/>
</dbReference>
<comment type="pathway">
    <text evidence="2">Pyrimidine metabolism; UMP biosynthesis via de novo pathway; UMP from orotate: step 1/2.</text>
</comment>
<keyword evidence="11" id="KW-0665">Pyrimidine biosynthesis</keyword>
<dbReference type="NCBIfam" id="TIGR00336">
    <property type="entry name" value="pyrE"/>
    <property type="match status" value="1"/>
</dbReference>
<evidence type="ECO:0000256" key="15">
    <source>
        <dbReference type="PIRSR" id="PIRSR614732-2"/>
    </source>
</evidence>
<comment type="pathway">
    <text evidence="1">Pyrimidine metabolism; UMP biosynthesis via de novo pathway; UMP from orotate: step 2/2.</text>
</comment>
<evidence type="ECO:0000256" key="2">
    <source>
        <dbReference type="ARBA" id="ARBA00004889"/>
    </source>
</evidence>
<dbReference type="GO" id="GO:0006207">
    <property type="term" value="P:'de novo' pyrimidine nucleobase biosynthetic process"/>
    <property type="evidence" value="ECO:0007669"/>
    <property type="project" value="InterPro"/>
</dbReference>
<evidence type="ECO:0000313" key="17">
    <source>
        <dbReference type="EMBL" id="KYM77470.1"/>
    </source>
</evidence>
<dbReference type="Gene3D" id="3.20.20.70">
    <property type="entry name" value="Aldolase class I"/>
    <property type="match status" value="1"/>
</dbReference>
<dbReference type="SUPFAM" id="SSF51366">
    <property type="entry name" value="Ribulose-phoshate binding barrel"/>
    <property type="match status" value="1"/>
</dbReference>
<dbReference type="NCBIfam" id="TIGR01740">
    <property type="entry name" value="pyrF"/>
    <property type="match status" value="1"/>
</dbReference>
<evidence type="ECO:0000256" key="5">
    <source>
        <dbReference type="ARBA" id="ARBA00011971"/>
    </source>
</evidence>
<dbReference type="InterPro" id="IPR011060">
    <property type="entry name" value="RibuloseP-bd_barrel"/>
</dbReference>
<keyword evidence="12" id="KW-0456">Lyase</keyword>
<feature type="binding site" evidence="15">
    <location>
        <position position="271"/>
    </location>
    <ligand>
        <name>substrate</name>
    </ligand>
</feature>
<dbReference type="PANTHER" id="PTHR19278:SF9">
    <property type="entry name" value="URIDINE 5'-MONOPHOSPHATE SYNTHASE"/>
    <property type="match status" value="1"/>
</dbReference>
<feature type="binding site" evidence="15">
    <location>
        <position position="463"/>
    </location>
    <ligand>
        <name>substrate</name>
    </ligand>
</feature>
<dbReference type="InterPro" id="IPR029057">
    <property type="entry name" value="PRTase-like"/>
</dbReference>
<dbReference type="FunFam" id="3.20.20.70:FF:000114">
    <property type="entry name" value="Decarboxylase,orotidine phosphate"/>
    <property type="match status" value="1"/>
</dbReference>
<evidence type="ECO:0000256" key="1">
    <source>
        <dbReference type="ARBA" id="ARBA00004861"/>
    </source>
</evidence>
<dbReference type="SMART" id="SM00934">
    <property type="entry name" value="OMPdecase"/>
    <property type="match status" value="1"/>
</dbReference>
<dbReference type="InterPro" id="IPR001754">
    <property type="entry name" value="OMPdeCOase_dom"/>
</dbReference>
<feature type="binding site" evidence="15">
    <location>
        <position position="386"/>
    </location>
    <ligand>
        <name>substrate</name>
    </ligand>
</feature>
<reference evidence="17 18" key="1">
    <citation type="submission" date="2015-09" db="EMBL/GenBank/DDBJ databases">
        <title>Atta colombica WGS genome.</title>
        <authorList>
            <person name="Nygaard S."/>
            <person name="Hu H."/>
            <person name="Boomsma J."/>
            <person name="Zhang G."/>
        </authorList>
    </citation>
    <scope>NUCLEOTIDE SEQUENCE [LARGE SCALE GENOMIC DNA]</scope>
    <source>
        <strain evidence="17">Treedump-2</strain>
        <tissue evidence="17">Whole body</tissue>
    </source>
</reference>
<dbReference type="InterPro" id="IPR013785">
    <property type="entry name" value="Aldolase_TIM"/>
</dbReference>
<dbReference type="EMBL" id="KQ976698">
    <property type="protein sequence ID" value="KYM77470.1"/>
    <property type="molecule type" value="Genomic_DNA"/>
</dbReference>
<evidence type="ECO:0000256" key="8">
    <source>
        <dbReference type="ARBA" id="ARBA00022676"/>
    </source>
</evidence>
<evidence type="ECO:0000256" key="14">
    <source>
        <dbReference type="PIRSR" id="PIRSR614732-1"/>
    </source>
</evidence>
<evidence type="ECO:0000256" key="9">
    <source>
        <dbReference type="ARBA" id="ARBA00022679"/>
    </source>
</evidence>
<dbReference type="Pfam" id="PF00156">
    <property type="entry name" value="Pribosyltran"/>
    <property type="match status" value="1"/>
</dbReference>
<evidence type="ECO:0000256" key="13">
    <source>
        <dbReference type="ARBA" id="ARBA00023268"/>
    </source>
</evidence>
<dbReference type="Proteomes" id="UP000078540">
    <property type="component" value="Unassembled WGS sequence"/>
</dbReference>
<dbReference type="SUPFAM" id="SSF53271">
    <property type="entry name" value="PRTase-like"/>
    <property type="match status" value="1"/>
</dbReference>
<feature type="active site" description="For OMPdecase activity" evidence="14">
    <location>
        <position position="324"/>
    </location>
</feature>
<evidence type="ECO:0000256" key="6">
    <source>
        <dbReference type="ARBA" id="ARBA00012321"/>
    </source>
</evidence>
<dbReference type="HAMAP" id="MF_01208">
    <property type="entry name" value="PyrE"/>
    <property type="match status" value="1"/>
</dbReference>
<dbReference type="STRING" id="520822.A0A195AZK8"/>
<dbReference type="CDD" id="cd06223">
    <property type="entry name" value="PRTases_typeI"/>
    <property type="match status" value="1"/>
</dbReference>
<dbReference type="Pfam" id="PF00215">
    <property type="entry name" value="OMPdecase"/>
    <property type="match status" value="1"/>
</dbReference>
<dbReference type="InterPro" id="IPR018089">
    <property type="entry name" value="OMPdecase_AS"/>
</dbReference>
<dbReference type="InterPro" id="IPR014732">
    <property type="entry name" value="OMPdecase"/>
</dbReference>
<comment type="similarity">
    <text evidence="3">In the N-terminal section; belongs to the purine/pyrimidine phosphoribosyltransferase family.</text>
</comment>
<dbReference type="EC" id="2.4.2.10" evidence="5"/>
<keyword evidence="13" id="KW-0511">Multifunctional enzyme</keyword>
<organism evidence="17 18">
    <name type="scientific">Atta colombica</name>
    <dbReference type="NCBI Taxonomy" id="520822"/>
    <lineage>
        <taxon>Eukaryota</taxon>
        <taxon>Metazoa</taxon>
        <taxon>Ecdysozoa</taxon>
        <taxon>Arthropoda</taxon>
        <taxon>Hexapoda</taxon>
        <taxon>Insecta</taxon>
        <taxon>Pterygota</taxon>
        <taxon>Neoptera</taxon>
        <taxon>Endopterygota</taxon>
        <taxon>Hymenoptera</taxon>
        <taxon>Apocrita</taxon>
        <taxon>Aculeata</taxon>
        <taxon>Formicoidea</taxon>
        <taxon>Formicidae</taxon>
        <taxon>Myrmicinae</taxon>
        <taxon>Atta</taxon>
    </lineage>
</organism>
<dbReference type="InterPro" id="IPR023031">
    <property type="entry name" value="OPRT"/>
</dbReference>
<evidence type="ECO:0000256" key="12">
    <source>
        <dbReference type="ARBA" id="ARBA00023239"/>
    </source>
</evidence>
<keyword evidence="8" id="KW-0328">Glycosyltransferase</keyword>
<feature type="domain" description="Orotidine 5'-phosphate decarboxylase" evidence="16">
    <location>
        <begin position="265"/>
        <end position="479"/>
    </location>
</feature>
<keyword evidence="10" id="KW-0210">Decarboxylase</keyword>
<name>A0A195AZK8_9HYME</name>
<sequence length="497" mass="55270">MITVKMVAFLKELAIELYDIQAVKFGEFKTKVGLTTPVYFDLRVVISHPKLMLKLAKALWTLVDNPAKVSRICGVPYTALPLATLISVEEKIPMLMKRKEAKSYGTKKLIEGIFLPGENCVIIEDVITSGSSILETVDVLKKENLSVTEAYVLIDREQGGKKNLENHEIKVKSLFVITQLMKYLLEAGKITPEIVKDVDNYLIANRAPSISVQGIYKTFYYNFVILMLLGVPDDRLKLSYSKRAKLTTNPLASKLLELMESKQTNLCLAADLTKMDAILELANIAGPHIAVLKTHVDIIEDFNENFIFRLKELARQHRFLLMEDRKFGDIGNTVSLQYRHGFYKIAEWADLITVHPISGASVVDALKKSLDNITEPRGIFLVAEMSCKGTLTTGDYLKNAVLMAEEASDLVVGFVCQSNLSAQPGLLQLTPGVKLVKSVDGLGQQYNDPQSIINAGADLAVVGRGITDTGNGYLKATLEYKKELWNAYEERINTSNT</sequence>
<evidence type="ECO:0000259" key="16">
    <source>
        <dbReference type="SMART" id="SM00934"/>
    </source>
</evidence>
<keyword evidence="18" id="KW-1185">Reference proteome</keyword>
<feature type="binding site" evidence="15">
    <location>
        <position position="444"/>
    </location>
    <ligand>
        <name>substrate</name>
    </ligand>
</feature>
<dbReference type="PANTHER" id="PTHR19278">
    <property type="entry name" value="OROTATE PHOSPHORIBOSYLTRANSFERASE"/>
    <property type="match status" value="1"/>
</dbReference>
<dbReference type="InterPro" id="IPR000836">
    <property type="entry name" value="PRTase_dom"/>
</dbReference>
<dbReference type="AlphaFoldDB" id="A0A195AZK8"/>
<dbReference type="UniPathway" id="UPA00070">
    <property type="reaction ID" value="UER00119"/>
</dbReference>
<dbReference type="PROSITE" id="PS00156">
    <property type="entry name" value="OMPDECASE"/>
    <property type="match status" value="1"/>
</dbReference>
<dbReference type="FunFam" id="3.40.50.2020:FF:000025">
    <property type="entry name" value="Uridine monophosphate synthetase"/>
    <property type="match status" value="1"/>
</dbReference>
<evidence type="ECO:0000256" key="7">
    <source>
        <dbReference type="ARBA" id="ARBA00015047"/>
    </source>
</evidence>
<proteinExistence type="inferred from homology"/>
<evidence type="ECO:0000256" key="11">
    <source>
        <dbReference type="ARBA" id="ARBA00022975"/>
    </source>
</evidence>
<evidence type="ECO:0000256" key="10">
    <source>
        <dbReference type="ARBA" id="ARBA00022793"/>
    </source>
</evidence>
<feature type="binding site" evidence="15">
    <location>
        <position position="293"/>
    </location>
    <ligand>
        <name>substrate</name>
    </ligand>
</feature>
<feature type="binding site" evidence="15">
    <location>
        <position position="464"/>
    </location>
    <ligand>
        <name>substrate</name>
    </ligand>
</feature>
<gene>
    <name evidence="17" type="ORF">ALC53_12099</name>
</gene>
<keyword evidence="9" id="KW-0808">Transferase</keyword>
<evidence type="ECO:0000313" key="18">
    <source>
        <dbReference type="Proteomes" id="UP000078540"/>
    </source>
</evidence>
<dbReference type="GO" id="GO:0004588">
    <property type="term" value="F:orotate phosphoribosyltransferase activity"/>
    <property type="evidence" value="ECO:0007669"/>
    <property type="project" value="UniProtKB-EC"/>
</dbReference>